<proteinExistence type="predicted"/>
<evidence type="ECO:0000256" key="1">
    <source>
        <dbReference type="SAM" id="Phobius"/>
    </source>
</evidence>
<keyword evidence="1" id="KW-0812">Transmembrane</keyword>
<sequence>QPVYGIILFTSAAMIGLSPTFSMFTLTDDVKLMADMGLATIMLTGLLLAAFTASGVIWREIEEKTVLTVVTKPVNSFEFVTGKFIGILLALAAAMYLLLLVLLLMVRIGAPETAAFELDLPVTIGLLGSLVLSMIIGGCANFFFNKNFASTSVGAAIPIITISFLVLCFFDKEFNIQEFGVGIDWNLAKAGILVCFAVFILGALATALSTRVGTVMNIVLCFAVFMLGLLSDYMFGQLAQVNVLARI</sequence>
<dbReference type="AlphaFoldDB" id="X0X5N6"/>
<keyword evidence="1" id="KW-0472">Membrane</keyword>
<feature type="transmembrane region" description="Helical" evidence="1">
    <location>
        <begin position="84"/>
        <end position="106"/>
    </location>
</feature>
<organism evidence="2">
    <name type="scientific">marine sediment metagenome</name>
    <dbReference type="NCBI Taxonomy" id="412755"/>
    <lineage>
        <taxon>unclassified sequences</taxon>
        <taxon>metagenomes</taxon>
        <taxon>ecological metagenomes</taxon>
    </lineage>
</organism>
<feature type="transmembrane region" description="Helical" evidence="1">
    <location>
        <begin position="149"/>
        <end position="170"/>
    </location>
</feature>
<protein>
    <recommendedName>
        <fullName evidence="3">ABC-2 type transporter domain-containing protein</fullName>
    </recommendedName>
</protein>
<accession>X0X5N6</accession>
<gene>
    <name evidence="2" type="ORF">S01H1_69251</name>
</gene>
<feature type="transmembrane region" description="Helical" evidence="1">
    <location>
        <begin position="38"/>
        <end position="58"/>
    </location>
</feature>
<feature type="non-terminal residue" evidence="2">
    <location>
        <position position="247"/>
    </location>
</feature>
<dbReference type="EMBL" id="BARS01045965">
    <property type="protein sequence ID" value="GAG38509.1"/>
    <property type="molecule type" value="Genomic_DNA"/>
</dbReference>
<evidence type="ECO:0008006" key="3">
    <source>
        <dbReference type="Google" id="ProtNLM"/>
    </source>
</evidence>
<feature type="transmembrane region" description="Helical" evidence="1">
    <location>
        <begin position="118"/>
        <end position="143"/>
    </location>
</feature>
<comment type="caution">
    <text evidence="2">The sequence shown here is derived from an EMBL/GenBank/DDBJ whole genome shotgun (WGS) entry which is preliminary data.</text>
</comment>
<feature type="transmembrane region" description="Helical" evidence="1">
    <location>
        <begin position="6"/>
        <end position="26"/>
    </location>
</feature>
<dbReference type="PANTHER" id="PTHR43471">
    <property type="entry name" value="ABC TRANSPORTER PERMEASE"/>
    <property type="match status" value="1"/>
</dbReference>
<feature type="non-terminal residue" evidence="2">
    <location>
        <position position="1"/>
    </location>
</feature>
<feature type="transmembrane region" description="Helical" evidence="1">
    <location>
        <begin position="215"/>
        <end position="236"/>
    </location>
</feature>
<dbReference type="PANTHER" id="PTHR43471:SF10">
    <property type="entry name" value="SLL1107 PROTEIN"/>
    <property type="match status" value="1"/>
</dbReference>
<evidence type="ECO:0000313" key="2">
    <source>
        <dbReference type="EMBL" id="GAG38509.1"/>
    </source>
</evidence>
<reference evidence="2" key="1">
    <citation type="journal article" date="2014" name="Front. Microbiol.">
        <title>High frequency of phylogenetically diverse reductive dehalogenase-homologous genes in deep subseafloor sedimentary metagenomes.</title>
        <authorList>
            <person name="Kawai M."/>
            <person name="Futagami T."/>
            <person name="Toyoda A."/>
            <person name="Takaki Y."/>
            <person name="Nishi S."/>
            <person name="Hori S."/>
            <person name="Arai W."/>
            <person name="Tsubouchi T."/>
            <person name="Morono Y."/>
            <person name="Uchiyama I."/>
            <person name="Ito T."/>
            <person name="Fujiyama A."/>
            <person name="Inagaki F."/>
            <person name="Takami H."/>
        </authorList>
    </citation>
    <scope>NUCLEOTIDE SEQUENCE</scope>
    <source>
        <strain evidence="2">Expedition CK06-06</strain>
    </source>
</reference>
<name>X0X5N6_9ZZZZ</name>
<keyword evidence="1" id="KW-1133">Transmembrane helix</keyword>
<feature type="transmembrane region" description="Helical" evidence="1">
    <location>
        <begin position="190"/>
        <end position="209"/>
    </location>
</feature>